<dbReference type="SUPFAM" id="SSF56784">
    <property type="entry name" value="HAD-like"/>
    <property type="match status" value="1"/>
</dbReference>
<organism evidence="6">
    <name type="scientific">uncultured Rubrobacteraceae bacterium</name>
    <dbReference type="NCBI Taxonomy" id="349277"/>
    <lineage>
        <taxon>Bacteria</taxon>
        <taxon>Bacillati</taxon>
        <taxon>Actinomycetota</taxon>
        <taxon>Rubrobacteria</taxon>
        <taxon>Rubrobacterales</taxon>
        <taxon>Rubrobacteraceae</taxon>
        <taxon>environmental samples</taxon>
    </lineage>
</organism>
<dbReference type="SFLD" id="SFLDG01135">
    <property type="entry name" value="C1.5.6:_HAD__Beta-PGM__Phospha"/>
    <property type="match status" value="1"/>
</dbReference>
<dbReference type="Gene3D" id="1.10.150.240">
    <property type="entry name" value="Putative phosphatase, domain 2"/>
    <property type="match status" value="1"/>
</dbReference>
<dbReference type="GO" id="GO:0046872">
    <property type="term" value="F:metal ion binding"/>
    <property type="evidence" value="ECO:0007669"/>
    <property type="project" value="UniProtKB-KW"/>
</dbReference>
<dbReference type="AlphaFoldDB" id="A0A6J4R5Z9"/>
<keyword evidence="5" id="KW-0119">Carbohydrate metabolism</keyword>
<keyword evidence="6" id="KW-0413">Isomerase</keyword>
<dbReference type="CDD" id="cd07505">
    <property type="entry name" value="HAD_BPGM-like"/>
    <property type="match status" value="1"/>
</dbReference>
<comment type="similarity">
    <text evidence="2">Belongs to the HAD-like hydrolase superfamily. CbbY/CbbZ/Gph/YieH family.</text>
</comment>
<dbReference type="SFLD" id="SFLDS00003">
    <property type="entry name" value="Haloacid_Dehalogenase"/>
    <property type="match status" value="1"/>
</dbReference>
<dbReference type="InterPro" id="IPR023214">
    <property type="entry name" value="HAD_sf"/>
</dbReference>
<evidence type="ECO:0000256" key="2">
    <source>
        <dbReference type="ARBA" id="ARBA00006171"/>
    </source>
</evidence>
<dbReference type="InterPro" id="IPR051600">
    <property type="entry name" value="Beta-PGM-like"/>
</dbReference>
<dbReference type="EMBL" id="CADCVI010000035">
    <property type="protein sequence ID" value="CAA9458283.1"/>
    <property type="molecule type" value="Genomic_DNA"/>
</dbReference>
<evidence type="ECO:0000256" key="5">
    <source>
        <dbReference type="ARBA" id="ARBA00023277"/>
    </source>
</evidence>
<protein>
    <submittedName>
        <fullName evidence="6">Beta-phosphoglucomutase</fullName>
        <ecNumber evidence="6">5.4.2.6</ecNumber>
    </submittedName>
</protein>
<dbReference type="EC" id="5.4.2.6" evidence="6"/>
<dbReference type="InterPro" id="IPR036412">
    <property type="entry name" value="HAD-like_sf"/>
</dbReference>
<reference evidence="6" key="1">
    <citation type="submission" date="2020-02" db="EMBL/GenBank/DDBJ databases">
        <authorList>
            <person name="Meier V. D."/>
        </authorList>
    </citation>
    <scope>NUCLEOTIDE SEQUENCE</scope>
    <source>
        <strain evidence="6">AVDCRST_MAG25</strain>
    </source>
</reference>
<comment type="cofactor">
    <cofactor evidence="1">
        <name>Mg(2+)</name>
        <dbReference type="ChEBI" id="CHEBI:18420"/>
    </cofactor>
</comment>
<proteinExistence type="inferred from homology"/>
<dbReference type="NCBIfam" id="TIGR01509">
    <property type="entry name" value="HAD-SF-IA-v3"/>
    <property type="match status" value="1"/>
</dbReference>
<dbReference type="GO" id="GO:0008801">
    <property type="term" value="F:beta-phosphoglucomutase activity"/>
    <property type="evidence" value="ECO:0007669"/>
    <property type="project" value="UniProtKB-EC"/>
</dbReference>
<dbReference type="InterPro" id="IPR006439">
    <property type="entry name" value="HAD-SF_hydro_IA"/>
</dbReference>
<evidence type="ECO:0000313" key="6">
    <source>
        <dbReference type="EMBL" id="CAA9458283.1"/>
    </source>
</evidence>
<dbReference type="InterPro" id="IPR023198">
    <property type="entry name" value="PGP-like_dom2"/>
</dbReference>
<dbReference type="Gene3D" id="3.40.50.1000">
    <property type="entry name" value="HAD superfamily/HAD-like"/>
    <property type="match status" value="1"/>
</dbReference>
<keyword evidence="3" id="KW-0479">Metal-binding</keyword>
<evidence type="ECO:0000256" key="1">
    <source>
        <dbReference type="ARBA" id="ARBA00001946"/>
    </source>
</evidence>
<name>A0A6J4R5Z9_9ACTN</name>
<evidence type="ECO:0000256" key="4">
    <source>
        <dbReference type="ARBA" id="ARBA00022842"/>
    </source>
</evidence>
<keyword evidence="4" id="KW-0460">Magnesium</keyword>
<dbReference type="SFLD" id="SFLDG01129">
    <property type="entry name" value="C1.5:_HAD__Beta-PGM__Phosphata"/>
    <property type="match status" value="1"/>
</dbReference>
<dbReference type="PANTHER" id="PTHR46193">
    <property type="entry name" value="6-PHOSPHOGLUCONATE PHOSPHATASE"/>
    <property type="match status" value="1"/>
</dbReference>
<sequence length="216" mass="23049">MLKALLFDLDGTLAETDSVHHPTWAELLKPHGYDVDWAFFQERMSGRLNPDIVTELLPNLSEEEGLAMVEAKEADFRERAAALEPLPGLIDFVEWGRERGLEMALVTNAPRENVLAVLRSLALDEAFDPIILADDVGVAKPDPAPYAAALDALGVEAGEALAFEDSPSGIASSIGAGIPTVGVASTQEPGLLGRLGVVLVVHDFTDPGLRPFVEAS</sequence>
<accession>A0A6J4R5Z9</accession>
<gene>
    <name evidence="6" type="ORF">AVDCRST_MAG25-455</name>
</gene>
<dbReference type="PANTHER" id="PTHR46193:SF18">
    <property type="entry name" value="HEXITOL PHOSPHATASE B"/>
    <property type="match status" value="1"/>
</dbReference>
<dbReference type="Pfam" id="PF00702">
    <property type="entry name" value="Hydrolase"/>
    <property type="match status" value="1"/>
</dbReference>
<evidence type="ECO:0000256" key="3">
    <source>
        <dbReference type="ARBA" id="ARBA00022723"/>
    </source>
</evidence>